<gene>
    <name evidence="9" type="ORF">KSX_14580</name>
</gene>
<keyword evidence="6 7" id="KW-0472">Membrane</keyword>
<comment type="similarity">
    <text evidence="7">Belongs to the binding-protein-dependent transport system permease family.</text>
</comment>
<dbReference type="AlphaFoldDB" id="A0A8J3MSG1"/>
<accession>A0A8J3MSG1</accession>
<protein>
    <submittedName>
        <fullName evidence="9">Sugar ABC transporter permease</fullName>
    </submittedName>
</protein>
<evidence type="ECO:0000259" key="8">
    <source>
        <dbReference type="PROSITE" id="PS50928"/>
    </source>
</evidence>
<evidence type="ECO:0000256" key="6">
    <source>
        <dbReference type="ARBA" id="ARBA00023136"/>
    </source>
</evidence>
<feature type="transmembrane region" description="Helical" evidence="7">
    <location>
        <begin position="236"/>
        <end position="257"/>
    </location>
</feature>
<dbReference type="PANTHER" id="PTHR30193:SF37">
    <property type="entry name" value="INNER MEMBRANE ABC TRANSPORTER PERMEASE PROTEIN YCJO"/>
    <property type="match status" value="1"/>
</dbReference>
<dbReference type="Pfam" id="PF00528">
    <property type="entry name" value="BPD_transp_1"/>
    <property type="match status" value="1"/>
</dbReference>
<dbReference type="EMBL" id="BNJF01000001">
    <property type="protein sequence ID" value="GHO43295.1"/>
    <property type="molecule type" value="Genomic_DNA"/>
</dbReference>
<proteinExistence type="inferred from homology"/>
<dbReference type="Proteomes" id="UP000612362">
    <property type="component" value="Unassembled WGS sequence"/>
</dbReference>
<comment type="subcellular location">
    <subcellularLocation>
        <location evidence="1 7">Cell membrane</location>
        <topology evidence="1 7">Multi-pass membrane protein</topology>
    </subcellularLocation>
</comment>
<keyword evidence="4 7" id="KW-0812">Transmembrane</keyword>
<evidence type="ECO:0000313" key="9">
    <source>
        <dbReference type="EMBL" id="GHO43295.1"/>
    </source>
</evidence>
<dbReference type="InterPro" id="IPR035906">
    <property type="entry name" value="MetI-like_sf"/>
</dbReference>
<keyword evidence="2 7" id="KW-0813">Transport</keyword>
<feature type="transmembrane region" description="Helical" evidence="7">
    <location>
        <begin position="129"/>
        <end position="150"/>
    </location>
</feature>
<feature type="transmembrane region" description="Helical" evidence="7">
    <location>
        <begin position="32"/>
        <end position="52"/>
    </location>
</feature>
<feature type="transmembrane region" description="Helical" evidence="7">
    <location>
        <begin position="264"/>
        <end position="281"/>
    </location>
</feature>
<evidence type="ECO:0000256" key="2">
    <source>
        <dbReference type="ARBA" id="ARBA00022448"/>
    </source>
</evidence>
<sequence>MDTASIEVAQTSKNAVTHIRRRSTSQKKRKDILWAYAMISPLLIGLLIFYIWPVFQTFFFSFTHWGAFGKYKLSGLSNYQSMLQDPELGRALLNTLIYTVLSVVGGIVVSLFFAVLLNQKIRGVGVYRTLYFLPVVTIPGAVAVIWRWLYNGDYGLINYFLGLIHLTGTSWLTNMQTALYAVIVVAIWGAVGNNMVLFLAGLQGISSTYMEAAAIDGASPIRKFFHVTLPLLTPTIFFVTVTSLINAFQVFDLIFLMFGQNSPALPAGETIVYLFYQHAFIDNDKGYASAIAVFLFVVILLVTIMQLRLQRRWVHYD</sequence>
<feature type="domain" description="ABC transmembrane type-1" evidence="8">
    <location>
        <begin position="92"/>
        <end position="306"/>
    </location>
</feature>
<evidence type="ECO:0000256" key="7">
    <source>
        <dbReference type="RuleBase" id="RU363032"/>
    </source>
</evidence>
<name>A0A8J3MSG1_9CHLR</name>
<feature type="transmembrane region" description="Helical" evidence="7">
    <location>
        <begin position="96"/>
        <end position="117"/>
    </location>
</feature>
<dbReference type="GO" id="GO:0005886">
    <property type="term" value="C:plasma membrane"/>
    <property type="evidence" value="ECO:0007669"/>
    <property type="project" value="UniProtKB-SubCell"/>
</dbReference>
<dbReference type="RefSeq" id="WP_220192777.1">
    <property type="nucleotide sequence ID" value="NZ_BNJF01000001.1"/>
</dbReference>
<dbReference type="GO" id="GO:0055085">
    <property type="term" value="P:transmembrane transport"/>
    <property type="evidence" value="ECO:0007669"/>
    <property type="project" value="InterPro"/>
</dbReference>
<keyword evidence="3" id="KW-1003">Cell membrane</keyword>
<organism evidence="9 10">
    <name type="scientific">Ktedonospora formicarum</name>
    <dbReference type="NCBI Taxonomy" id="2778364"/>
    <lineage>
        <taxon>Bacteria</taxon>
        <taxon>Bacillati</taxon>
        <taxon>Chloroflexota</taxon>
        <taxon>Ktedonobacteria</taxon>
        <taxon>Ktedonobacterales</taxon>
        <taxon>Ktedonobacteraceae</taxon>
        <taxon>Ktedonospora</taxon>
    </lineage>
</organism>
<keyword evidence="10" id="KW-1185">Reference proteome</keyword>
<dbReference type="SUPFAM" id="SSF161098">
    <property type="entry name" value="MetI-like"/>
    <property type="match status" value="1"/>
</dbReference>
<dbReference type="InterPro" id="IPR000515">
    <property type="entry name" value="MetI-like"/>
</dbReference>
<dbReference type="Gene3D" id="1.10.3720.10">
    <property type="entry name" value="MetI-like"/>
    <property type="match status" value="1"/>
</dbReference>
<comment type="caution">
    <text evidence="9">The sequence shown here is derived from an EMBL/GenBank/DDBJ whole genome shotgun (WGS) entry which is preliminary data.</text>
</comment>
<feature type="transmembrane region" description="Helical" evidence="7">
    <location>
        <begin position="287"/>
        <end position="307"/>
    </location>
</feature>
<evidence type="ECO:0000256" key="5">
    <source>
        <dbReference type="ARBA" id="ARBA00022989"/>
    </source>
</evidence>
<dbReference type="InterPro" id="IPR051393">
    <property type="entry name" value="ABC_transporter_permease"/>
</dbReference>
<dbReference type="PROSITE" id="PS50928">
    <property type="entry name" value="ABC_TM1"/>
    <property type="match status" value="1"/>
</dbReference>
<evidence type="ECO:0000256" key="4">
    <source>
        <dbReference type="ARBA" id="ARBA00022692"/>
    </source>
</evidence>
<dbReference type="PANTHER" id="PTHR30193">
    <property type="entry name" value="ABC TRANSPORTER PERMEASE PROTEIN"/>
    <property type="match status" value="1"/>
</dbReference>
<feature type="transmembrane region" description="Helical" evidence="7">
    <location>
        <begin position="179"/>
        <end position="200"/>
    </location>
</feature>
<evidence type="ECO:0000256" key="1">
    <source>
        <dbReference type="ARBA" id="ARBA00004651"/>
    </source>
</evidence>
<evidence type="ECO:0000256" key="3">
    <source>
        <dbReference type="ARBA" id="ARBA00022475"/>
    </source>
</evidence>
<dbReference type="CDD" id="cd06261">
    <property type="entry name" value="TM_PBP2"/>
    <property type="match status" value="1"/>
</dbReference>
<evidence type="ECO:0000313" key="10">
    <source>
        <dbReference type="Proteomes" id="UP000612362"/>
    </source>
</evidence>
<feature type="transmembrane region" description="Helical" evidence="7">
    <location>
        <begin position="156"/>
        <end position="172"/>
    </location>
</feature>
<reference evidence="9" key="1">
    <citation type="submission" date="2020-10" db="EMBL/GenBank/DDBJ databases">
        <title>Taxonomic study of unclassified bacteria belonging to the class Ktedonobacteria.</title>
        <authorList>
            <person name="Yabe S."/>
            <person name="Wang C.M."/>
            <person name="Zheng Y."/>
            <person name="Sakai Y."/>
            <person name="Cavaletti L."/>
            <person name="Monciardini P."/>
            <person name="Donadio S."/>
        </authorList>
    </citation>
    <scope>NUCLEOTIDE SEQUENCE</scope>
    <source>
        <strain evidence="9">SOSP1-1</strain>
    </source>
</reference>
<keyword evidence="5 7" id="KW-1133">Transmembrane helix</keyword>